<keyword evidence="3" id="KW-1185">Reference proteome</keyword>
<organism evidence="2 3">
    <name type="scientific">Ancylomarina salipaludis</name>
    <dbReference type="NCBI Taxonomy" id="2501299"/>
    <lineage>
        <taxon>Bacteria</taxon>
        <taxon>Pseudomonadati</taxon>
        <taxon>Bacteroidota</taxon>
        <taxon>Bacteroidia</taxon>
        <taxon>Marinilabiliales</taxon>
        <taxon>Marinifilaceae</taxon>
        <taxon>Ancylomarina</taxon>
    </lineage>
</organism>
<name>A0A4Q1JNL3_9BACT</name>
<reference evidence="2 3" key="1">
    <citation type="submission" date="2019-01" db="EMBL/GenBank/DDBJ databases">
        <title>Ancylomarina salipaludis sp. nov., isolated from a salt marsh.</title>
        <authorList>
            <person name="Yoon J.-H."/>
        </authorList>
    </citation>
    <scope>NUCLEOTIDE SEQUENCE [LARGE SCALE GENOMIC DNA]</scope>
    <source>
        <strain evidence="2 3">SHSM-M15</strain>
    </source>
</reference>
<comment type="caution">
    <text evidence="2">The sequence shown here is derived from an EMBL/GenBank/DDBJ whole genome shotgun (WGS) entry which is preliminary data.</text>
</comment>
<dbReference type="RefSeq" id="WP_129253639.1">
    <property type="nucleotide sequence ID" value="NZ_SAXA01000003.1"/>
</dbReference>
<evidence type="ECO:0000313" key="3">
    <source>
        <dbReference type="Proteomes" id="UP000289703"/>
    </source>
</evidence>
<sequence length="377" mass="41664">MKKILYSTLFAGLALLSGCTEDEDQVYMSANPVQPVLQLPENGEAYIISEASGENKLAFKWSDADFGAPTEITYKLQADKDGGDFSKPIELGETTNNFISLKSSAVNGILVRNDFEAEKPVIVLLRVTASISSNIAPITSEVIETSFTLYKLADPNDDGSRIYMVGAAVPAGWNPGDAVEMVNIAPNIYRATTTFAVDRFRFLGQKDWSPVSYNFPFFTGKVDNNFENARQADREDGDENLWFKGTPGEYTITVDLNTQSIILDAAHTDDNSRIYIVGAGVPDAGWDPGKAVEMVNIAPNVYQTVTEFAIDRFRFLEQKDWGPTSYNFPFFNGGVSSNLENARQADREDGDENLWFKGTAGKHIITVDLENKTVEIY</sequence>
<dbReference type="AlphaFoldDB" id="A0A4Q1JNL3"/>
<evidence type="ECO:0000259" key="1">
    <source>
        <dbReference type="Pfam" id="PF14292"/>
    </source>
</evidence>
<protein>
    <submittedName>
        <fullName evidence="2">SusF/SusE family outer membrane protein</fullName>
    </submittedName>
</protein>
<dbReference type="OrthoDB" id="975117at2"/>
<accession>A0A4Q1JNL3</accession>
<dbReference type="GO" id="GO:0019867">
    <property type="term" value="C:outer membrane"/>
    <property type="evidence" value="ECO:0007669"/>
    <property type="project" value="InterPro"/>
</dbReference>
<dbReference type="EMBL" id="SAXA01000003">
    <property type="protein sequence ID" value="RXQ96278.1"/>
    <property type="molecule type" value="Genomic_DNA"/>
</dbReference>
<dbReference type="Pfam" id="PF14292">
    <property type="entry name" value="SusE"/>
    <property type="match status" value="1"/>
</dbReference>
<dbReference type="InterPro" id="IPR025970">
    <property type="entry name" value="SusE"/>
</dbReference>
<gene>
    <name evidence="2" type="ORF">EO244_05445</name>
</gene>
<evidence type="ECO:0000313" key="2">
    <source>
        <dbReference type="EMBL" id="RXQ96278.1"/>
    </source>
</evidence>
<dbReference type="Proteomes" id="UP000289703">
    <property type="component" value="Unassembled WGS sequence"/>
</dbReference>
<dbReference type="GO" id="GO:2001070">
    <property type="term" value="F:starch binding"/>
    <property type="evidence" value="ECO:0007669"/>
    <property type="project" value="InterPro"/>
</dbReference>
<proteinExistence type="predicted"/>
<dbReference type="PROSITE" id="PS51257">
    <property type="entry name" value="PROKAR_LIPOPROTEIN"/>
    <property type="match status" value="1"/>
</dbReference>
<dbReference type="Gene3D" id="2.60.40.3620">
    <property type="match status" value="2"/>
</dbReference>
<feature type="domain" description="SusE outer membrane protein" evidence="1">
    <location>
        <begin position="21"/>
        <end position="127"/>
    </location>
</feature>